<dbReference type="AlphaFoldDB" id="A0A7X3FFM8"/>
<proteinExistence type="predicted"/>
<reference evidence="1 2" key="1">
    <citation type="journal article" date="2019" name="Microorganisms">
        <title>Paenibacillus lutrae sp. nov., A Chitinolytic Species Isolated from A River Otter in Castril Natural Park, Granada, Spain.</title>
        <authorList>
            <person name="Rodriguez M."/>
            <person name="Reina J.C."/>
            <person name="Bejar V."/>
            <person name="Llamas I."/>
        </authorList>
    </citation>
    <scope>NUCLEOTIDE SEQUENCE [LARGE SCALE GENOMIC DNA]</scope>
    <source>
        <strain evidence="1 2">N10</strain>
    </source>
</reference>
<dbReference type="Proteomes" id="UP000490800">
    <property type="component" value="Unassembled WGS sequence"/>
</dbReference>
<name>A0A7X3FFM8_9BACL</name>
<dbReference type="OrthoDB" id="2623841at2"/>
<evidence type="ECO:0000313" key="1">
    <source>
        <dbReference type="EMBL" id="MVO98890.1"/>
    </source>
</evidence>
<protein>
    <submittedName>
        <fullName evidence="1">Uncharacterized protein</fullName>
    </submittedName>
</protein>
<dbReference type="RefSeq" id="WP_157333432.1">
    <property type="nucleotide sequence ID" value="NZ_RHLK01000002.1"/>
</dbReference>
<comment type="caution">
    <text evidence="1">The sequence shown here is derived from an EMBL/GenBank/DDBJ whole genome shotgun (WGS) entry which is preliminary data.</text>
</comment>
<evidence type="ECO:0000313" key="2">
    <source>
        <dbReference type="Proteomes" id="UP000490800"/>
    </source>
</evidence>
<keyword evidence="2" id="KW-1185">Reference proteome</keyword>
<accession>A0A7X3FFM8</accession>
<dbReference type="EMBL" id="RHLK01000002">
    <property type="protein sequence ID" value="MVO98890.1"/>
    <property type="molecule type" value="Genomic_DNA"/>
</dbReference>
<sequence length="66" mass="7737">MPSLDRFETGPRDPQADEPAQIAECAYDRCRNPIYEGEKNWDFDQEWFCSPSCIARHMGAHKRYAQ</sequence>
<gene>
    <name evidence="1" type="ORF">EDM21_05045</name>
</gene>
<organism evidence="1 2">
    <name type="scientific">Paenibacillus lutrae</name>
    <dbReference type="NCBI Taxonomy" id="2078573"/>
    <lineage>
        <taxon>Bacteria</taxon>
        <taxon>Bacillati</taxon>
        <taxon>Bacillota</taxon>
        <taxon>Bacilli</taxon>
        <taxon>Bacillales</taxon>
        <taxon>Paenibacillaceae</taxon>
        <taxon>Paenibacillus</taxon>
    </lineage>
</organism>